<feature type="region of interest" description="Disordered" evidence="1">
    <location>
        <begin position="1"/>
        <end position="24"/>
    </location>
</feature>
<evidence type="ECO:0000313" key="2">
    <source>
        <dbReference type="EMBL" id="NEB71969.1"/>
    </source>
</evidence>
<evidence type="ECO:0000256" key="1">
    <source>
        <dbReference type="SAM" id="MobiDB-lite"/>
    </source>
</evidence>
<organism evidence="2 3">
    <name type="scientific">Streptomyces microflavus</name>
    <name type="common">Streptomyces lipmanii</name>
    <dbReference type="NCBI Taxonomy" id="1919"/>
    <lineage>
        <taxon>Bacteria</taxon>
        <taxon>Bacillati</taxon>
        <taxon>Actinomycetota</taxon>
        <taxon>Actinomycetes</taxon>
        <taxon>Kitasatosporales</taxon>
        <taxon>Streptomycetaceae</taxon>
        <taxon>Streptomyces</taxon>
    </lineage>
</organism>
<dbReference type="InterPro" id="IPR036388">
    <property type="entry name" value="WH-like_DNA-bd_sf"/>
</dbReference>
<evidence type="ECO:0000313" key="3">
    <source>
        <dbReference type="Proteomes" id="UP000471648"/>
    </source>
</evidence>
<sequence length="120" mass="12751">ASDASDAEPASAARAAEKVGAPAEPQLRVMGTVELTGLETTSRAPKLAALAALLYFRPGRDPETLCEAMGPTEPWSPATLNQRVRELRNRLGSDPNGDPYVLRRSGKDSPYALSQALTCD</sequence>
<dbReference type="AlphaFoldDB" id="A0A6N9VLK6"/>
<comment type="caution">
    <text evidence="2">The sequence shown here is derived from an EMBL/GenBank/DDBJ whole genome shotgun (WGS) entry which is preliminary data.</text>
</comment>
<proteinExistence type="predicted"/>
<feature type="compositionally biased region" description="Low complexity" evidence="1">
    <location>
        <begin position="1"/>
        <end position="14"/>
    </location>
</feature>
<gene>
    <name evidence="2" type="ORF">G3I39_33610</name>
</gene>
<dbReference type="Proteomes" id="UP000471648">
    <property type="component" value="Unassembled WGS sequence"/>
</dbReference>
<name>A0A6N9VLK6_STRMI</name>
<accession>A0A6N9VLK6</accession>
<protein>
    <submittedName>
        <fullName evidence="2">Uncharacterized protein</fullName>
    </submittedName>
</protein>
<feature type="non-terminal residue" evidence="2">
    <location>
        <position position="1"/>
    </location>
</feature>
<dbReference type="Gene3D" id="1.10.10.10">
    <property type="entry name" value="Winged helix-like DNA-binding domain superfamily/Winged helix DNA-binding domain"/>
    <property type="match status" value="1"/>
</dbReference>
<reference evidence="2 3" key="1">
    <citation type="submission" date="2020-01" db="EMBL/GenBank/DDBJ databases">
        <title>Insect and environment-associated Actinomycetes.</title>
        <authorList>
            <person name="Currrie C."/>
            <person name="Chevrette M."/>
            <person name="Carlson C."/>
            <person name="Stubbendieck R."/>
            <person name="Wendt-Pienkowski E."/>
        </authorList>
    </citation>
    <scope>NUCLEOTIDE SEQUENCE [LARGE SCALE GENOMIC DNA]</scope>
    <source>
        <strain evidence="2 3">SID14438</strain>
    </source>
</reference>
<feature type="non-terminal residue" evidence="2">
    <location>
        <position position="120"/>
    </location>
</feature>
<dbReference type="EMBL" id="JAAGME010001414">
    <property type="protein sequence ID" value="NEB71969.1"/>
    <property type="molecule type" value="Genomic_DNA"/>
</dbReference>